<dbReference type="PANTHER" id="PTHR33371">
    <property type="entry name" value="INTERMEMBRANE PHOSPHOLIPID TRANSPORT SYSTEM BINDING PROTEIN MLAD-RELATED"/>
    <property type="match status" value="1"/>
</dbReference>
<dbReference type="PROSITE" id="PS51257">
    <property type="entry name" value="PROKAR_LIPOPROTEIN"/>
    <property type="match status" value="1"/>
</dbReference>
<dbReference type="EMBL" id="LZMF01000008">
    <property type="protein sequence ID" value="OBK91100.1"/>
    <property type="molecule type" value="Genomic_DNA"/>
</dbReference>
<evidence type="ECO:0000259" key="2">
    <source>
        <dbReference type="Pfam" id="PF11887"/>
    </source>
</evidence>
<evidence type="ECO:0000259" key="1">
    <source>
        <dbReference type="Pfam" id="PF02470"/>
    </source>
</evidence>
<dbReference type="PANTHER" id="PTHR33371:SF15">
    <property type="entry name" value="LIPOPROTEIN LPRN"/>
    <property type="match status" value="1"/>
</dbReference>
<feature type="domain" description="Mce/MlaD" evidence="1">
    <location>
        <begin position="43"/>
        <end position="117"/>
    </location>
</feature>
<sequence>MTNYPIRRGVRSLAVIAAITLLAGCSTGLDRLPLPAPVAGGQSYALTAVFSDALNLPAKAKVKLYGAEIGEVDSIAAQDFTAHVNMRIRADVPLQVGVSAELRSATPLGDVFVQITPDPRQATGAGLLHDGDTIPLKSTAAAPTIEDLLGSMTLLINGGAVRHLVSILNGAGQAVGGRGEQVGTLLRQSSDLLSRMTARSAQLDAALRRTSELAATMSARRATLDESLTAGAPAMAVISDNTTRIADLADSVARITRQLSRFPSVQGTDTRSMTADLNRLAGVFNDISVDPDLSLMPFNRLVGVLMHTTNSTAVHGHGVITQLTGGPWPGKNYPGDPGFHWPDGTDWHLMVGSLRYEWNLLLDKIYGDQRWNPAEPGQVLGPPK</sequence>
<evidence type="ECO:0000313" key="3">
    <source>
        <dbReference type="EMBL" id="OBK91100.1"/>
    </source>
</evidence>
<reference evidence="4" key="1">
    <citation type="submission" date="2016-06" db="EMBL/GenBank/DDBJ databases">
        <authorList>
            <person name="Sutton G."/>
            <person name="Brinkac L."/>
            <person name="Sanka R."/>
            <person name="Adams M."/>
            <person name="Lau E."/>
            <person name="Garcia-Basteiro A."/>
            <person name="Lopez-Varela E."/>
            <person name="Palencia S."/>
        </authorList>
    </citation>
    <scope>NUCLEOTIDE SEQUENCE [LARGE SCALE GENOMIC DNA]</scope>
    <source>
        <strain evidence="4">1274684.2</strain>
    </source>
</reference>
<dbReference type="InterPro" id="IPR024516">
    <property type="entry name" value="Mce_C"/>
</dbReference>
<comment type="caution">
    <text evidence="3">The sequence shown here is derived from an EMBL/GenBank/DDBJ whole genome shotgun (WGS) entry which is preliminary data.</text>
</comment>
<feature type="domain" description="Mammalian cell entry C-terminal" evidence="2">
    <location>
        <begin position="128"/>
        <end position="284"/>
    </location>
</feature>
<name>A0A1A3U852_MYCSD</name>
<dbReference type="Proteomes" id="UP000093759">
    <property type="component" value="Unassembled WGS sequence"/>
</dbReference>
<dbReference type="InterPro" id="IPR003399">
    <property type="entry name" value="Mce/MlaD"/>
</dbReference>
<gene>
    <name evidence="3" type="ORF">A5648_15465</name>
</gene>
<evidence type="ECO:0000313" key="4">
    <source>
        <dbReference type="Proteomes" id="UP000093759"/>
    </source>
</evidence>
<protein>
    <submittedName>
        <fullName evidence="3">Mammalian cell entry protein</fullName>
    </submittedName>
</protein>
<dbReference type="InterPro" id="IPR052336">
    <property type="entry name" value="MlaD_Phospholipid_Transporter"/>
</dbReference>
<dbReference type="Pfam" id="PF11887">
    <property type="entry name" value="Mce4_CUP1"/>
    <property type="match status" value="1"/>
</dbReference>
<dbReference type="AlphaFoldDB" id="A0A1A3U852"/>
<accession>A0A1A3U852</accession>
<proteinExistence type="predicted"/>
<dbReference type="Pfam" id="PF02470">
    <property type="entry name" value="MlaD"/>
    <property type="match status" value="1"/>
</dbReference>
<dbReference type="GO" id="GO:0005576">
    <property type="term" value="C:extracellular region"/>
    <property type="evidence" value="ECO:0007669"/>
    <property type="project" value="TreeGrafter"/>
</dbReference>
<organism evidence="3 4">
    <name type="scientific">Mycolicibacter sinensis (strain JDM601)</name>
    <name type="common">Mycobacterium sinense</name>
    <dbReference type="NCBI Taxonomy" id="875328"/>
    <lineage>
        <taxon>Bacteria</taxon>
        <taxon>Bacillati</taxon>
        <taxon>Actinomycetota</taxon>
        <taxon>Actinomycetes</taxon>
        <taxon>Mycobacteriales</taxon>
        <taxon>Mycobacteriaceae</taxon>
        <taxon>Mycolicibacter</taxon>
    </lineage>
</organism>